<dbReference type="Gene3D" id="3.30.2010.20">
    <property type="match status" value="1"/>
</dbReference>
<proteinExistence type="predicted"/>
<dbReference type="SUPFAM" id="SSF55486">
    <property type="entry name" value="Metalloproteases ('zincins'), catalytic domain"/>
    <property type="match status" value="1"/>
</dbReference>
<gene>
    <name evidence="1" type="ORF">ROE7235_01921</name>
</gene>
<dbReference type="CDD" id="cd12952">
    <property type="entry name" value="MMP_ACEL2062"/>
    <property type="match status" value="1"/>
</dbReference>
<dbReference type="Proteomes" id="UP000272908">
    <property type="component" value="Unassembled WGS sequence"/>
</dbReference>
<dbReference type="EMBL" id="UIHC01000016">
    <property type="protein sequence ID" value="SUZ32167.1"/>
    <property type="molecule type" value="Genomic_DNA"/>
</dbReference>
<name>A0A3B0MMB1_9RHOB</name>
<evidence type="ECO:0000313" key="2">
    <source>
        <dbReference type="Proteomes" id="UP000272908"/>
    </source>
</evidence>
<protein>
    <recommendedName>
        <fullName evidence="3">Acetylglutamate kinase</fullName>
    </recommendedName>
</protein>
<dbReference type="AlphaFoldDB" id="A0A3B0MMB1"/>
<dbReference type="InterPro" id="IPR038555">
    <property type="entry name" value="Zincin_1_sf"/>
</dbReference>
<dbReference type="Pfam" id="PF06262">
    <property type="entry name" value="Zincin_1"/>
    <property type="match status" value="1"/>
</dbReference>
<dbReference type="InterPro" id="IPR010428">
    <property type="entry name" value="Zincin_1"/>
</dbReference>
<evidence type="ECO:0008006" key="3">
    <source>
        <dbReference type="Google" id="ProtNLM"/>
    </source>
</evidence>
<organism evidence="1 2">
    <name type="scientific">Roseinatronobacter ekhonensis</name>
    <dbReference type="NCBI Taxonomy" id="254356"/>
    <lineage>
        <taxon>Bacteria</taxon>
        <taxon>Pseudomonadati</taxon>
        <taxon>Pseudomonadota</taxon>
        <taxon>Alphaproteobacteria</taxon>
        <taxon>Rhodobacterales</taxon>
        <taxon>Paracoccaceae</taxon>
        <taxon>Roseinatronobacter</taxon>
    </lineage>
</organism>
<keyword evidence="2" id="KW-1185">Reference proteome</keyword>
<evidence type="ECO:0000313" key="1">
    <source>
        <dbReference type="EMBL" id="SUZ32167.1"/>
    </source>
</evidence>
<reference evidence="2" key="1">
    <citation type="submission" date="2018-08" db="EMBL/GenBank/DDBJ databases">
        <authorList>
            <person name="Rodrigo-Torres L."/>
            <person name="Arahal R. D."/>
            <person name="Lucena T."/>
        </authorList>
    </citation>
    <scope>NUCLEOTIDE SEQUENCE [LARGE SCALE GENOMIC DNA]</scope>
    <source>
        <strain evidence="2">CECT 7235</strain>
    </source>
</reference>
<accession>A0A3B0MMB1</accession>
<sequence length="139" mass="15205">MGMSDQAPWTNSLPPDDAAFLALVTTAIADLPAPFDAHARAVAVQVVDFAPDAILDEMGIEDPFELTGLYDGTPLPDKLGEQALGPDTIWLFRRPILDEWVARGDVPLGHLVAHVYLHELAHHFGWSDADIARIAPWMD</sequence>